<keyword evidence="7" id="KW-0812">Transmembrane</keyword>
<dbReference type="EMBL" id="CP001720">
    <property type="protein sequence ID" value="ACV63091.1"/>
    <property type="molecule type" value="Genomic_DNA"/>
</dbReference>
<dbReference type="Gene3D" id="3.40.30.10">
    <property type="entry name" value="Glutaredoxin"/>
    <property type="match status" value="1"/>
</dbReference>
<reference evidence="9 10" key="1">
    <citation type="journal article" date="2009" name="Stand. Genomic Sci.">
        <title>Complete genome sequence of Desulfotomaculum acetoxidans type strain (5575).</title>
        <authorList>
            <person name="Spring S."/>
            <person name="Lapidus A."/>
            <person name="Schroder M."/>
            <person name="Gleim D."/>
            <person name="Sims D."/>
            <person name="Meincke L."/>
            <person name="Glavina Del Rio T."/>
            <person name="Tice H."/>
            <person name="Copeland A."/>
            <person name="Cheng J.F."/>
            <person name="Lucas S."/>
            <person name="Chen F."/>
            <person name="Nolan M."/>
            <person name="Bruce D."/>
            <person name="Goodwin L."/>
            <person name="Pitluck S."/>
            <person name="Ivanova N."/>
            <person name="Mavromatis K."/>
            <person name="Mikhailova N."/>
            <person name="Pati A."/>
            <person name="Chen A."/>
            <person name="Palaniappan K."/>
            <person name="Land M."/>
            <person name="Hauser L."/>
            <person name="Chang Y.J."/>
            <person name="Jeffries C.D."/>
            <person name="Chain P."/>
            <person name="Saunders E."/>
            <person name="Brettin T."/>
            <person name="Detter J.C."/>
            <person name="Goker M."/>
            <person name="Bristow J."/>
            <person name="Eisen J.A."/>
            <person name="Markowitz V."/>
            <person name="Hugenholtz P."/>
            <person name="Kyrpides N.C."/>
            <person name="Klenk H.P."/>
            <person name="Han C."/>
        </authorList>
    </citation>
    <scope>NUCLEOTIDE SEQUENCE [LARGE SCALE GENOMIC DNA]</scope>
    <source>
        <strain evidence="10">ATCC 49208 / DSM 771 / VKM B-1644</strain>
    </source>
</reference>
<dbReference type="KEGG" id="dae:Dtox_2277"/>
<dbReference type="Proteomes" id="UP000002217">
    <property type="component" value="Chromosome"/>
</dbReference>
<keyword evidence="4" id="KW-0249">Electron transport</keyword>
<gene>
    <name evidence="9" type="ordered locus">Dtox_2277</name>
</gene>
<evidence type="ECO:0000256" key="4">
    <source>
        <dbReference type="ARBA" id="ARBA00022982"/>
    </source>
</evidence>
<feature type="transmembrane region" description="Helical" evidence="7">
    <location>
        <begin position="7"/>
        <end position="29"/>
    </location>
</feature>
<dbReference type="Pfam" id="PF00085">
    <property type="entry name" value="Thioredoxin"/>
    <property type="match status" value="1"/>
</dbReference>
<evidence type="ECO:0000256" key="7">
    <source>
        <dbReference type="SAM" id="Phobius"/>
    </source>
</evidence>
<dbReference type="FunFam" id="3.40.30.10:FF:000001">
    <property type="entry name" value="Thioredoxin"/>
    <property type="match status" value="1"/>
</dbReference>
<evidence type="ECO:0000256" key="5">
    <source>
        <dbReference type="ARBA" id="ARBA00023157"/>
    </source>
</evidence>
<dbReference type="HOGENOM" id="CLU_090389_11_2_9"/>
<keyword evidence="10" id="KW-1185">Reference proteome</keyword>
<dbReference type="InterPro" id="IPR017937">
    <property type="entry name" value="Thioredoxin_CS"/>
</dbReference>
<dbReference type="AlphaFoldDB" id="C8VZW3"/>
<dbReference type="eggNOG" id="COG3118">
    <property type="taxonomic scope" value="Bacteria"/>
</dbReference>
<sequence length="149" mass="16966">MSHISDYFYKLTIIMSSHIIILAVARIPISFCKRKGASLLAVNALSISTDDEFEQLINNSQVPVIVYFWAEWCLPCKIISPVIDTLVDEFAGKILIAKLDSDNCKEIVKHHKVYSIPTVMILKNGIETERLIGSRHRDELQRAILRNIK</sequence>
<keyword evidence="7" id="KW-1133">Transmembrane helix</keyword>
<proteinExistence type="inferred from homology"/>
<dbReference type="GO" id="GO:0005737">
    <property type="term" value="C:cytoplasm"/>
    <property type="evidence" value="ECO:0007669"/>
    <property type="project" value="TreeGrafter"/>
</dbReference>
<dbReference type="SUPFAM" id="SSF52833">
    <property type="entry name" value="Thioredoxin-like"/>
    <property type="match status" value="1"/>
</dbReference>
<dbReference type="STRING" id="485916.Dtox_2277"/>
<name>C8VZW3_DESAS</name>
<evidence type="ECO:0000256" key="2">
    <source>
        <dbReference type="ARBA" id="ARBA00020570"/>
    </source>
</evidence>
<evidence type="ECO:0000313" key="9">
    <source>
        <dbReference type="EMBL" id="ACV63091.1"/>
    </source>
</evidence>
<protein>
    <recommendedName>
        <fullName evidence="2">Thioredoxin</fullName>
    </recommendedName>
</protein>
<accession>C8VZW3</accession>
<dbReference type="InterPro" id="IPR036249">
    <property type="entry name" value="Thioredoxin-like_sf"/>
</dbReference>
<dbReference type="PROSITE" id="PS00194">
    <property type="entry name" value="THIOREDOXIN_1"/>
    <property type="match status" value="1"/>
</dbReference>
<keyword evidence="3" id="KW-0813">Transport</keyword>
<keyword evidence="7" id="KW-0472">Membrane</keyword>
<dbReference type="PROSITE" id="PS51352">
    <property type="entry name" value="THIOREDOXIN_2"/>
    <property type="match status" value="1"/>
</dbReference>
<dbReference type="PANTHER" id="PTHR45663">
    <property type="entry name" value="GEO12009P1"/>
    <property type="match status" value="1"/>
</dbReference>
<keyword evidence="6" id="KW-0676">Redox-active center</keyword>
<dbReference type="PANTHER" id="PTHR45663:SF11">
    <property type="entry name" value="GEO12009P1"/>
    <property type="match status" value="1"/>
</dbReference>
<organism evidence="9 10">
    <name type="scientific">Desulfofarcimen acetoxidans (strain ATCC 49208 / DSM 771 / KCTC 5769 / VKM B-1644 / 5575)</name>
    <name type="common">Desulfotomaculum acetoxidans</name>
    <dbReference type="NCBI Taxonomy" id="485916"/>
    <lineage>
        <taxon>Bacteria</taxon>
        <taxon>Bacillati</taxon>
        <taxon>Bacillota</taxon>
        <taxon>Clostridia</taxon>
        <taxon>Eubacteriales</taxon>
        <taxon>Peptococcaceae</taxon>
        <taxon>Desulfofarcimen</taxon>
    </lineage>
</organism>
<evidence type="ECO:0000313" key="10">
    <source>
        <dbReference type="Proteomes" id="UP000002217"/>
    </source>
</evidence>
<feature type="domain" description="Thioredoxin" evidence="8">
    <location>
        <begin position="33"/>
        <end position="149"/>
    </location>
</feature>
<evidence type="ECO:0000259" key="8">
    <source>
        <dbReference type="PROSITE" id="PS51352"/>
    </source>
</evidence>
<evidence type="ECO:0000256" key="3">
    <source>
        <dbReference type="ARBA" id="ARBA00022448"/>
    </source>
</evidence>
<evidence type="ECO:0000256" key="1">
    <source>
        <dbReference type="ARBA" id="ARBA00008987"/>
    </source>
</evidence>
<dbReference type="GO" id="GO:0015035">
    <property type="term" value="F:protein-disulfide reductase activity"/>
    <property type="evidence" value="ECO:0007669"/>
    <property type="project" value="TreeGrafter"/>
</dbReference>
<comment type="similarity">
    <text evidence="1">Belongs to the thioredoxin family.</text>
</comment>
<dbReference type="CDD" id="cd02947">
    <property type="entry name" value="TRX_family"/>
    <property type="match status" value="1"/>
</dbReference>
<dbReference type="PRINTS" id="PR00421">
    <property type="entry name" value="THIOREDOXIN"/>
</dbReference>
<keyword evidence="5" id="KW-1015">Disulfide bond</keyword>
<evidence type="ECO:0000256" key="6">
    <source>
        <dbReference type="ARBA" id="ARBA00023284"/>
    </source>
</evidence>
<dbReference type="InterPro" id="IPR013766">
    <property type="entry name" value="Thioredoxin_domain"/>
</dbReference>